<dbReference type="InterPro" id="IPR014284">
    <property type="entry name" value="RNA_pol_sigma-70_dom"/>
</dbReference>
<evidence type="ECO:0000259" key="6">
    <source>
        <dbReference type="Pfam" id="PF08281"/>
    </source>
</evidence>
<feature type="domain" description="RNA polymerase sigma-70 region 2" evidence="5">
    <location>
        <begin position="17"/>
        <end position="77"/>
    </location>
</feature>
<keyword evidence="4" id="KW-0804">Transcription</keyword>
<accession>A0ABV8LPK5</accession>
<dbReference type="Proteomes" id="UP001595816">
    <property type="component" value="Unassembled WGS sequence"/>
</dbReference>
<evidence type="ECO:0000256" key="2">
    <source>
        <dbReference type="ARBA" id="ARBA00023015"/>
    </source>
</evidence>
<dbReference type="InterPro" id="IPR013249">
    <property type="entry name" value="RNA_pol_sigma70_r4_t2"/>
</dbReference>
<dbReference type="NCBIfam" id="TIGR02937">
    <property type="entry name" value="sigma70-ECF"/>
    <property type="match status" value="1"/>
</dbReference>
<evidence type="ECO:0000256" key="1">
    <source>
        <dbReference type="ARBA" id="ARBA00010641"/>
    </source>
</evidence>
<dbReference type="SUPFAM" id="SSF88659">
    <property type="entry name" value="Sigma3 and sigma4 domains of RNA polymerase sigma factors"/>
    <property type="match status" value="1"/>
</dbReference>
<dbReference type="InterPro" id="IPR052704">
    <property type="entry name" value="ECF_Sigma-70_Domain"/>
</dbReference>
<keyword evidence="3" id="KW-0731">Sigma factor</keyword>
<reference evidence="8" key="1">
    <citation type="journal article" date="2019" name="Int. J. Syst. Evol. Microbiol.">
        <title>The Global Catalogue of Microorganisms (GCM) 10K type strain sequencing project: providing services to taxonomists for standard genome sequencing and annotation.</title>
        <authorList>
            <consortium name="The Broad Institute Genomics Platform"/>
            <consortium name="The Broad Institute Genome Sequencing Center for Infectious Disease"/>
            <person name="Wu L."/>
            <person name="Ma J."/>
        </authorList>
    </citation>
    <scope>NUCLEOTIDE SEQUENCE [LARGE SCALE GENOMIC DNA]</scope>
    <source>
        <strain evidence="8">CGMCC 4.7289</strain>
    </source>
</reference>
<evidence type="ECO:0000256" key="3">
    <source>
        <dbReference type="ARBA" id="ARBA00023082"/>
    </source>
</evidence>
<sequence length="211" mass="23286">MSTSTNTLDHAVSAFVSVRPRLFGIAYRMLGSVAEAEDIVQDAWVRWHSTDHEGVGNPAAFLAVTTTRLSINVAQSARSRRETYVGTWLPEPVDTEADPALGAERAEALEIACLLLLERLSAVERAAYVLREAFGYPYDQIADILQVTEVYARKLVSRAGRRLSGGRPNPIDKLEHRRFLARFRAAAQTGDVTALEDHLAAAATRTPRRTQ</sequence>
<dbReference type="InterPro" id="IPR036388">
    <property type="entry name" value="WH-like_DNA-bd_sf"/>
</dbReference>
<gene>
    <name evidence="7" type="ORF">ACFOZ4_16230</name>
</gene>
<keyword evidence="8" id="KW-1185">Reference proteome</keyword>
<comment type="similarity">
    <text evidence="1">Belongs to the sigma-70 factor family. ECF subfamily.</text>
</comment>
<dbReference type="RefSeq" id="WP_253753766.1">
    <property type="nucleotide sequence ID" value="NZ_JAMZDZ010000001.1"/>
</dbReference>
<dbReference type="Gene3D" id="1.10.10.10">
    <property type="entry name" value="Winged helix-like DNA-binding domain superfamily/Winged helix DNA-binding domain"/>
    <property type="match status" value="1"/>
</dbReference>
<dbReference type="PANTHER" id="PTHR30173">
    <property type="entry name" value="SIGMA 19 FACTOR"/>
    <property type="match status" value="1"/>
</dbReference>
<dbReference type="Pfam" id="PF04542">
    <property type="entry name" value="Sigma70_r2"/>
    <property type="match status" value="1"/>
</dbReference>
<dbReference type="PANTHER" id="PTHR30173:SF36">
    <property type="entry name" value="ECF RNA POLYMERASE SIGMA FACTOR SIGJ"/>
    <property type="match status" value="1"/>
</dbReference>
<keyword evidence="2" id="KW-0805">Transcription regulation</keyword>
<evidence type="ECO:0000256" key="4">
    <source>
        <dbReference type="ARBA" id="ARBA00023163"/>
    </source>
</evidence>
<organism evidence="7 8">
    <name type="scientific">Hamadaea flava</name>
    <dbReference type="NCBI Taxonomy" id="1742688"/>
    <lineage>
        <taxon>Bacteria</taxon>
        <taxon>Bacillati</taxon>
        <taxon>Actinomycetota</taxon>
        <taxon>Actinomycetes</taxon>
        <taxon>Micromonosporales</taxon>
        <taxon>Micromonosporaceae</taxon>
        <taxon>Hamadaea</taxon>
    </lineage>
</organism>
<protein>
    <submittedName>
        <fullName evidence="7">Sigma-70 family RNA polymerase sigma factor</fullName>
    </submittedName>
</protein>
<evidence type="ECO:0000313" key="8">
    <source>
        <dbReference type="Proteomes" id="UP001595816"/>
    </source>
</evidence>
<comment type="caution">
    <text evidence="7">The sequence shown here is derived from an EMBL/GenBank/DDBJ whole genome shotgun (WGS) entry which is preliminary data.</text>
</comment>
<dbReference type="EMBL" id="JBHSAY010000009">
    <property type="protein sequence ID" value="MFC4132159.1"/>
    <property type="molecule type" value="Genomic_DNA"/>
</dbReference>
<dbReference type="InterPro" id="IPR013325">
    <property type="entry name" value="RNA_pol_sigma_r2"/>
</dbReference>
<dbReference type="InterPro" id="IPR007627">
    <property type="entry name" value="RNA_pol_sigma70_r2"/>
</dbReference>
<feature type="domain" description="RNA polymerase sigma factor 70 region 4 type 2" evidence="6">
    <location>
        <begin position="115"/>
        <end position="162"/>
    </location>
</feature>
<evidence type="ECO:0000259" key="5">
    <source>
        <dbReference type="Pfam" id="PF04542"/>
    </source>
</evidence>
<name>A0ABV8LPK5_9ACTN</name>
<dbReference type="InterPro" id="IPR013324">
    <property type="entry name" value="RNA_pol_sigma_r3/r4-like"/>
</dbReference>
<evidence type="ECO:0000313" key="7">
    <source>
        <dbReference type="EMBL" id="MFC4132159.1"/>
    </source>
</evidence>
<dbReference type="SUPFAM" id="SSF88946">
    <property type="entry name" value="Sigma2 domain of RNA polymerase sigma factors"/>
    <property type="match status" value="1"/>
</dbReference>
<dbReference type="Gene3D" id="1.10.1740.10">
    <property type="match status" value="1"/>
</dbReference>
<dbReference type="Pfam" id="PF08281">
    <property type="entry name" value="Sigma70_r4_2"/>
    <property type="match status" value="1"/>
</dbReference>
<proteinExistence type="inferred from homology"/>